<reference evidence="1" key="1">
    <citation type="journal article" date="2021" name="Proc. Natl. Acad. Sci. U.S.A.">
        <title>A Catalog of Tens of Thousands of Viruses from Human Metagenomes Reveals Hidden Associations with Chronic Diseases.</title>
        <authorList>
            <person name="Tisza M.J."/>
            <person name="Buck C.B."/>
        </authorList>
    </citation>
    <scope>NUCLEOTIDE SEQUENCE</scope>
    <source>
        <strain evidence="1">Ctorp6</strain>
    </source>
</reference>
<protein>
    <submittedName>
        <fullName evidence="1">Pyocin activator protein PrtN</fullName>
    </submittedName>
</protein>
<accession>A0A8S5PCM2</accession>
<name>A0A8S5PCM2_9CAUD</name>
<dbReference type="EMBL" id="BK015394">
    <property type="protein sequence ID" value="DAE04822.1"/>
    <property type="molecule type" value="Genomic_DNA"/>
</dbReference>
<evidence type="ECO:0000313" key="1">
    <source>
        <dbReference type="EMBL" id="DAE04822.1"/>
    </source>
</evidence>
<sequence length="91" mass="10274">MSRNTSPCTLTPEEAGEFLGIDAQTLRLCLRAGYYGDIGHAVKTDPRNECFTYEISKHKVFDHLGLDVTVETQTALQMVRNGNPPYKQERK</sequence>
<proteinExistence type="predicted"/>
<organism evidence="1">
    <name type="scientific">Siphoviridae sp. ctorp6</name>
    <dbReference type="NCBI Taxonomy" id="2825673"/>
    <lineage>
        <taxon>Viruses</taxon>
        <taxon>Duplodnaviria</taxon>
        <taxon>Heunggongvirae</taxon>
        <taxon>Uroviricota</taxon>
        <taxon>Caudoviricetes</taxon>
    </lineage>
</organism>